<keyword evidence="2" id="KW-0413">Isomerase</keyword>
<comment type="caution">
    <text evidence="4">The sequence shown here is derived from an EMBL/GenBank/DDBJ whole genome shotgun (WGS) entry which is preliminary data.</text>
</comment>
<gene>
    <name evidence="4" type="ORF">FJU30_20665</name>
</gene>
<feature type="active site" evidence="3">
    <location>
        <position position="51"/>
    </location>
</feature>
<dbReference type="EMBL" id="VYKJ01000013">
    <property type="protein sequence ID" value="KAA8996742.1"/>
    <property type="molecule type" value="Genomic_DNA"/>
</dbReference>
<organism evidence="4 5">
    <name type="scientific">Affinibrenneria salicis</name>
    <dbReference type="NCBI Taxonomy" id="2590031"/>
    <lineage>
        <taxon>Bacteria</taxon>
        <taxon>Pseudomonadati</taxon>
        <taxon>Pseudomonadota</taxon>
        <taxon>Gammaproteobacteria</taxon>
        <taxon>Enterobacterales</taxon>
        <taxon>Pectobacteriaceae</taxon>
        <taxon>Affinibrenneria</taxon>
    </lineage>
</organism>
<evidence type="ECO:0000256" key="2">
    <source>
        <dbReference type="ARBA" id="ARBA00023235"/>
    </source>
</evidence>
<dbReference type="GO" id="GO:0016853">
    <property type="term" value="F:isomerase activity"/>
    <property type="evidence" value="ECO:0007669"/>
    <property type="project" value="UniProtKB-KW"/>
</dbReference>
<dbReference type="GO" id="GO:0005737">
    <property type="term" value="C:cytoplasm"/>
    <property type="evidence" value="ECO:0007669"/>
    <property type="project" value="TreeGrafter"/>
</dbReference>
<dbReference type="Proteomes" id="UP000335415">
    <property type="component" value="Unassembled WGS sequence"/>
</dbReference>
<dbReference type="Gene3D" id="3.10.310.10">
    <property type="entry name" value="Diaminopimelate Epimerase, Chain A, domain 1"/>
    <property type="match status" value="2"/>
</dbReference>
<keyword evidence="5" id="KW-1185">Reference proteome</keyword>
<dbReference type="PANTHER" id="PTHR13774">
    <property type="entry name" value="PHENAZINE BIOSYNTHESIS PROTEIN"/>
    <property type="match status" value="1"/>
</dbReference>
<accession>A0A5J5FTC8</accession>
<proteinExistence type="inferred from homology"/>
<comment type="similarity">
    <text evidence="1">Belongs to the PhzF family.</text>
</comment>
<dbReference type="AlphaFoldDB" id="A0A5J5FTC8"/>
<dbReference type="Pfam" id="PF02567">
    <property type="entry name" value="PhzC-PhzF"/>
    <property type="match status" value="1"/>
</dbReference>
<dbReference type="OrthoDB" id="9788221at2"/>
<name>A0A5J5FTC8_9GAMM</name>
<evidence type="ECO:0000313" key="5">
    <source>
        <dbReference type="Proteomes" id="UP000335415"/>
    </source>
</evidence>
<dbReference type="SUPFAM" id="SSF54506">
    <property type="entry name" value="Diaminopimelate epimerase-like"/>
    <property type="match status" value="1"/>
</dbReference>
<dbReference type="NCBIfam" id="TIGR00654">
    <property type="entry name" value="PhzF_family"/>
    <property type="match status" value="1"/>
</dbReference>
<sequence length="267" mass="29570">MPEQNKPIPFYQVDAFTDTLFEGNPAGVCPLNEWPSDELLQNIAKENNLSETAFLVKTDTDYALRWFTPAVEVDLCGHATLAAAWVLFNKLAYPGAEIRFATRSGTLTVSRHNDELCMDFPARRIEPIAEPAGLLAALGIQHGVEGIWKSDDIVVVVNDKTIIDRLTPDFNRLALIDTRGVAVTARDDQYDFISRWFGSQVGVNEDPVTGSAHTFLAPLWAERLGKKTLRARQGGKRKGTLRCTVLDNGRVALYGQAVLAIEGRIMR</sequence>
<dbReference type="PANTHER" id="PTHR13774:SF17">
    <property type="entry name" value="PHENAZINE BIOSYNTHESIS-LIKE DOMAIN-CONTAINING PROTEIN"/>
    <property type="match status" value="1"/>
</dbReference>
<reference evidence="4 5" key="1">
    <citation type="submission" date="2019-09" db="EMBL/GenBank/DDBJ databases">
        <authorList>
            <person name="Li Y."/>
        </authorList>
    </citation>
    <scope>NUCLEOTIDE SEQUENCE [LARGE SCALE GENOMIC DNA]</scope>
    <source>
        <strain evidence="4 5">L3-3HA</strain>
    </source>
</reference>
<evidence type="ECO:0000256" key="3">
    <source>
        <dbReference type="PIRSR" id="PIRSR016184-1"/>
    </source>
</evidence>
<dbReference type="PIRSF" id="PIRSF016184">
    <property type="entry name" value="PhzC_PhzF"/>
    <property type="match status" value="1"/>
</dbReference>
<evidence type="ECO:0000313" key="4">
    <source>
        <dbReference type="EMBL" id="KAA8996742.1"/>
    </source>
</evidence>
<protein>
    <submittedName>
        <fullName evidence="4">PhzF family phenazine biosynthesis protein</fullName>
    </submittedName>
</protein>
<evidence type="ECO:0000256" key="1">
    <source>
        <dbReference type="ARBA" id="ARBA00008270"/>
    </source>
</evidence>
<dbReference type="InterPro" id="IPR003719">
    <property type="entry name" value="Phenazine_PhzF-like"/>
</dbReference>